<evidence type="ECO:0000256" key="1">
    <source>
        <dbReference type="SAM" id="MobiDB-lite"/>
    </source>
</evidence>
<feature type="chain" id="PRO_5045123518" description="Temperature shock-inducible protein 1" evidence="2">
    <location>
        <begin position="18"/>
        <end position="193"/>
    </location>
</feature>
<accession>A0ABP0E7E6</accession>
<evidence type="ECO:0000313" key="3">
    <source>
        <dbReference type="EMBL" id="CAK7896657.1"/>
    </source>
</evidence>
<dbReference type="Proteomes" id="UP001497600">
    <property type="component" value="Chromosome B"/>
</dbReference>
<evidence type="ECO:0008006" key="5">
    <source>
        <dbReference type="Google" id="ProtNLM"/>
    </source>
</evidence>
<feature type="signal peptide" evidence="2">
    <location>
        <begin position="1"/>
        <end position="17"/>
    </location>
</feature>
<dbReference type="EMBL" id="OZ004254">
    <property type="protein sequence ID" value="CAK7896657.1"/>
    <property type="molecule type" value="Genomic_DNA"/>
</dbReference>
<feature type="region of interest" description="Disordered" evidence="1">
    <location>
        <begin position="106"/>
        <end position="173"/>
    </location>
</feature>
<evidence type="ECO:0000256" key="2">
    <source>
        <dbReference type="SAM" id="SignalP"/>
    </source>
</evidence>
<protein>
    <recommendedName>
        <fullName evidence="5">Temperature shock-inducible protein 1</fullName>
    </recommendedName>
</protein>
<organism evidence="3 4">
    <name type="scientific">[Candida] anglica</name>
    <dbReference type="NCBI Taxonomy" id="148631"/>
    <lineage>
        <taxon>Eukaryota</taxon>
        <taxon>Fungi</taxon>
        <taxon>Dikarya</taxon>
        <taxon>Ascomycota</taxon>
        <taxon>Saccharomycotina</taxon>
        <taxon>Pichiomycetes</taxon>
        <taxon>Debaryomycetaceae</taxon>
        <taxon>Kurtzmaniella</taxon>
    </lineage>
</organism>
<proteinExistence type="predicted"/>
<feature type="compositionally biased region" description="Low complexity" evidence="1">
    <location>
        <begin position="106"/>
        <end position="169"/>
    </location>
</feature>
<sequence>MKHSIVLVLATGSTVLAATINTQEIFSLLGEFQSGVNSVTDSLFQSDDPAYTSYLNEVSTLTGAYNSWLHANPSYLGGISSLLQGDIFSQIASELNTLKSVAATATDTASGTGTTTDTGSATVAAAASTTSGSSPSNTSAPKGTTKASSGSSSSSSGTQSSSGSSSTGSKNGGGAPVYAPAGLVLGAMAVALL</sequence>
<reference evidence="3 4" key="1">
    <citation type="submission" date="2024-01" db="EMBL/GenBank/DDBJ databases">
        <authorList>
            <consortium name="Genoscope - CEA"/>
            <person name="William W."/>
        </authorList>
    </citation>
    <scope>NUCLEOTIDE SEQUENCE [LARGE SCALE GENOMIC DNA]</scope>
    <source>
        <strain evidence="3 4">29B2s-10</strain>
    </source>
</reference>
<evidence type="ECO:0000313" key="4">
    <source>
        <dbReference type="Proteomes" id="UP001497600"/>
    </source>
</evidence>
<keyword evidence="4" id="KW-1185">Reference proteome</keyword>
<keyword evidence="2" id="KW-0732">Signal</keyword>
<name>A0ABP0E7E6_9ASCO</name>
<gene>
    <name evidence="3" type="ORF">CAAN4_B06216</name>
</gene>